<dbReference type="InterPro" id="IPR052712">
    <property type="entry name" value="Acid_resist_chaperone_HdeD"/>
</dbReference>
<dbReference type="RefSeq" id="WP_097207276.1">
    <property type="nucleotide sequence ID" value="NZ_JACHXB010000002.1"/>
</dbReference>
<name>A0A285EGY9_9ACTN</name>
<feature type="transmembrane region" description="Helical" evidence="1">
    <location>
        <begin position="100"/>
        <end position="124"/>
    </location>
</feature>
<organism evidence="2 3">
    <name type="scientific">Geodermatophilus sabuli</name>
    <dbReference type="NCBI Taxonomy" id="1564158"/>
    <lineage>
        <taxon>Bacteria</taxon>
        <taxon>Bacillati</taxon>
        <taxon>Actinomycetota</taxon>
        <taxon>Actinomycetes</taxon>
        <taxon>Geodermatophilales</taxon>
        <taxon>Geodermatophilaceae</taxon>
        <taxon>Geodermatophilus</taxon>
    </lineage>
</organism>
<keyword evidence="1" id="KW-0812">Transmembrane</keyword>
<dbReference type="Proteomes" id="UP000219514">
    <property type="component" value="Unassembled WGS sequence"/>
</dbReference>
<evidence type="ECO:0000256" key="1">
    <source>
        <dbReference type="SAM" id="Phobius"/>
    </source>
</evidence>
<keyword evidence="1" id="KW-1133">Transmembrane helix</keyword>
<keyword evidence="1" id="KW-0472">Membrane</keyword>
<dbReference type="Pfam" id="PF03729">
    <property type="entry name" value="DUF308"/>
    <property type="match status" value="2"/>
</dbReference>
<feature type="transmembrane region" description="Helical" evidence="1">
    <location>
        <begin position="75"/>
        <end position="94"/>
    </location>
</feature>
<protein>
    <submittedName>
        <fullName evidence="2">Uncharacterized membrane protein HdeD, DUF308 family</fullName>
    </submittedName>
</protein>
<dbReference type="InterPro" id="IPR005325">
    <property type="entry name" value="DUF308_memb"/>
</dbReference>
<feature type="transmembrane region" description="Helical" evidence="1">
    <location>
        <begin position="21"/>
        <end position="42"/>
    </location>
</feature>
<dbReference type="OrthoDB" id="5194696at2"/>
<dbReference type="EMBL" id="OBDO01000006">
    <property type="protein sequence ID" value="SNX97316.1"/>
    <property type="molecule type" value="Genomic_DNA"/>
</dbReference>
<dbReference type="PANTHER" id="PTHR34989:SF1">
    <property type="entry name" value="PROTEIN HDED"/>
    <property type="match status" value="1"/>
</dbReference>
<dbReference type="GO" id="GO:0005886">
    <property type="term" value="C:plasma membrane"/>
    <property type="evidence" value="ECO:0007669"/>
    <property type="project" value="TreeGrafter"/>
</dbReference>
<feature type="transmembrane region" description="Helical" evidence="1">
    <location>
        <begin position="48"/>
        <end position="68"/>
    </location>
</feature>
<dbReference type="AlphaFoldDB" id="A0A285EGY9"/>
<evidence type="ECO:0000313" key="3">
    <source>
        <dbReference type="Proteomes" id="UP000219514"/>
    </source>
</evidence>
<feature type="transmembrane region" description="Helical" evidence="1">
    <location>
        <begin position="156"/>
        <end position="180"/>
    </location>
</feature>
<evidence type="ECO:0000313" key="2">
    <source>
        <dbReference type="EMBL" id="SNX97316.1"/>
    </source>
</evidence>
<dbReference type="PANTHER" id="PTHR34989">
    <property type="entry name" value="PROTEIN HDED"/>
    <property type="match status" value="1"/>
</dbReference>
<reference evidence="2 3" key="1">
    <citation type="submission" date="2017-09" db="EMBL/GenBank/DDBJ databases">
        <authorList>
            <person name="Ehlers B."/>
            <person name="Leendertz F.H."/>
        </authorList>
    </citation>
    <scope>NUCLEOTIDE SEQUENCE [LARGE SCALE GENOMIC DNA]</scope>
    <source>
        <strain evidence="2 3">DSM 46844</strain>
    </source>
</reference>
<proteinExistence type="predicted"/>
<accession>A0A285EGY9</accession>
<gene>
    <name evidence="2" type="ORF">SAMN06893097_106266</name>
</gene>
<keyword evidence="3" id="KW-1185">Reference proteome</keyword>
<feature type="transmembrane region" description="Helical" evidence="1">
    <location>
        <begin position="131"/>
        <end position="150"/>
    </location>
</feature>
<sequence>MTANVSSPYAAAPAGHTGLRVAVGLLGLAVVVLGIVLLFNPVAAARSLALLVGLAFVVGGLLEIAVGWDAERHRTGSLVLGAVLVVGGVLAVFWPGVTLWTLVLITGLSLIVHGAGRAGLAVVARREIPGWGWLVALGAVNVIVGVLAISWPQATVLVLCIVFGLQVAFLGVALVAAAFWRPGTRREHPSMG</sequence>